<name>A0A9X0D991_9CNID</name>
<reference evidence="2" key="1">
    <citation type="submission" date="2023-01" db="EMBL/GenBank/DDBJ databases">
        <title>Genome assembly of the deep-sea coral Lophelia pertusa.</title>
        <authorList>
            <person name="Herrera S."/>
            <person name="Cordes E."/>
        </authorList>
    </citation>
    <scope>NUCLEOTIDE SEQUENCE</scope>
    <source>
        <strain evidence="2">USNM1676648</strain>
        <tissue evidence="2">Polyp</tissue>
    </source>
</reference>
<dbReference type="OrthoDB" id="5988509at2759"/>
<dbReference type="EMBL" id="MU825407">
    <property type="protein sequence ID" value="KAJ7391226.1"/>
    <property type="molecule type" value="Genomic_DNA"/>
</dbReference>
<evidence type="ECO:0000256" key="1">
    <source>
        <dbReference type="SAM" id="MobiDB-lite"/>
    </source>
</evidence>
<protein>
    <submittedName>
        <fullName evidence="2">Uncharacterized protein</fullName>
    </submittedName>
</protein>
<gene>
    <name evidence="2" type="ORF">OS493_019357</name>
</gene>
<comment type="caution">
    <text evidence="2">The sequence shown here is derived from an EMBL/GenBank/DDBJ whole genome shotgun (WGS) entry which is preliminary data.</text>
</comment>
<feature type="region of interest" description="Disordered" evidence="1">
    <location>
        <begin position="68"/>
        <end position="112"/>
    </location>
</feature>
<evidence type="ECO:0000313" key="2">
    <source>
        <dbReference type="EMBL" id="KAJ7391226.1"/>
    </source>
</evidence>
<dbReference type="Proteomes" id="UP001163046">
    <property type="component" value="Unassembled WGS sequence"/>
</dbReference>
<accession>A0A9X0D991</accession>
<dbReference type="AlphaFoldDB" id="A0A9X0D991"/>
<feature type="compositionally biased region" description="Basic residues" evidence="1">
    <location>
        <begin position="83"/>
        <end position="99"/>
    </location>
</feature>
<proteinExistence type="predicted"/>
<organism evidence="2 3">
    <name type="scientific">Desmophyllum pertusum</name>
    <dbReference type="NCBI Taxonomy" id="174260"/>
    <lineage>
        <taxon>Eukaryota</taxon>
        <taxon>Metazoa</taxon>
        <taxon>Cnidaria</taxon>
        <taxon>Anthozoa</taxon>
        <taxon>Hexacorallia</taxon>
        <taxon>Scleractinia</taxon>
        <taxon>Caryophylliina</taxon>
        <taxon>Caryophylliidae</taxon>
        <taxon>Desmophyllum</taxon>
    </lineage>
</organism>
<keyword evidence="3" id="KW-1185">Reference proteome</keyword>
<evidence type="ECO:0000313" key="3">
    <source>
        <dbReference type="Proteomes" id="UP001163046"/>
    </source>
</evidence>
<sequence length="361" mass="40887">MLVIMTYRTSLKVPKYGLFYFEIDNSSSIVPTKNIKKVLSGDNKSEGNDETKLIRLDVEFATSNKHLLDPFDESNKENQLPPMKRKRKLAGAPNKKRKKREEASPSLPLVDTCNNIPPKDVDIPVPKGRPEVEFRPYKNLAAFPKVTHFSPATIMSKNSPIKSLSVRDGEDGKRSIHVKCGGKKYPSVANFYFEIFGFVEFPPEFQMSGYLLDVTRSSDGVTLRCFVTCEEMGNAKAVRSAINQIFSARGGIIRNDVTGSQLNKYWLKVLKEYLGRPLNLQNRKKAALHLGKQEEEDVYILGENIRQSVANQDRIRNEDLLQLSTVSDQPPAVLLEGDRETEDVDSDQEVKISQFILLFRE</sequence>